<keyword evidence="8 11" id="KW-1133">Transmembrane helix</keyword>
<comment type="similarity">
    <text evidence="2">Belongs to the YajC family.</text>
</comment>
<reference evidence="12" key="1">
    <citation type="submission" date="2021-01" db="EMBL/GenBank/DDBJ databases">
        <title>Marivirga sp. nov., isolated from intertidal surface sediments.</title>
        <authorList>
            <person name="Zhang M."/>
        </authorList>
    </citation>
    <scope>NUCLEOTIDE SEQUENCE</scope>
    <source>
        <strain evidence="12">SM1354</strain>
    </source>
</reference>
<comment type="subcellular location">
    <subcellularLocation>
        <location evidence="1">Cell membrane</location>
        <topology evidence="1">Single-pass membrane protein</topology>
    </subcellularLocation>
</comment>
<keyword evidence="10 11" id="KW-0472">Membrane</keyword>
<comment type="caution">
    <text evidence="12">The sequence shown here is derived from an EMBL/GenBank/DDBJ whole genome shotgun (WGS) entry which is preliminary data.</text>
</comment>
<keyword evidence="13" id="KW-1185">Reference proteome</keyword>
<dbReference type="GO" id="GO:0015031">
    <property type="term" value="P:protein transport"/>
    <property type="evidence" value="ECO:0007669"/>
    <property type="project" value="UniProtKB-KW"/>
</dbReference>
<evidence type="ECO:0000256" key="9">
    <source>
        <dbReference type="ARBA" id="ARBA00023010"/>
    </source>
</evidence>
<dbReference type="EMBL" id="JAERQG010000004">
    <property type="protein sequence ID" value="MBL0766801.1"/>
    <property type="molecule type" value="Genomic_DNA"/>
</dbReference>
<evidence type="ECO:0000256" key="5">
    <source>
        <dbReference type="ARBA" id="ARBA00022475"/>
    </source>
</evidence>
<sequence>MIDFIFAQAAAGGDSGWISQILLFGGIILIFYFFMIRPQQKKQKDHKKFVEEIKKGDSVITIGGVHGKIFSVEDDIVIVEVDKGVKMTFEKSAISLEQSKKLNDKK</sequence>
<dbReference type="PANTHER" id="PTHR33909:SF1">
    <property type="entry name" value="SEC TRANSLOCON ACCESSORY COMPLEX SUBUNIT YAJC"/>
    <property type="match status" value="1"/>
</dbReference>
<keyword evidence="9" id="KW-0811">Translocation</keyword>
<evidence type="ECO:0000256" key="11">
    <source>
        <dbReference type="SAM" id="Phobius"/>
    </source>
</evidence>
<dbReference type="Pfam" id="PF02699">
    <property type="entry name" value="YajC"/>
    <property type="match status" value="1"/>
</dbReference>
<dbReference type="SMART" id="SM01323">
    <property type="entry name" value="YajC"/>
    <property type="match status" value="1"/>
</dbReference>
<keyword evidence="6 11" id="KW-0812">Transmembrane</keyword>
<accession>A0A937AHF1</accession>
<dbReference type="Proteomes" id="UP000642920">
    <property type="component" value="Unassembled WGS sequence"/>
</dbReference>
<keyword evidence="4" id="KW-0813">Transport</keyword>
<dbReference type="PANTHER" id="PTHR33909">
    <property type="entry name" value="SEC TRANSLOCON ACCESSORY COMPLEX SUBUNIT YAJC"/>
    <property type="match status" value="1"/>
</dbReference>
<dbReference type="GO" id="GO:0005886">
    <property type="term" value="C:plasma membrane"/>
    <property type="evidence" value="ECO:0007669"/>
    <property type="project" value="UniProtKB-SubCell"/>
</dbReference>
<evidence type="ECO:0000256" key="2">
    <source>
        <dbReference type="ARBA" id="ARBA00006742"/>
    </source>
</evidence>
<gene>
    <name evidence="12" type="primary">yajC</name>
    <name evidence="12" type="ORF">JKP34_16150</name>
</gene>
<dbReference type="AlphaFoldDB" id="A0A937AHF1"/>
<evidence type="ECO:0000256" key="1">
    <source>
        <dbReference type="ARBA" id="ARBA00004162"/>
    </source>
</evidence>
<dbReference type="PRINTS" id="PR01853">
    <property type="entry name" value="YAJCTRNLCASE"/>
</dbReference>
<dbReference type="NCBIfam" id="TIGR00739">
    <property type="entry name" value="yajC"/>
    <property type="match status" value="1"/>
</dbReference>
<evidence type="ECO:0000313" key="12">
    <source>
        <dbReference type="EMBL" id="MBL0766801.1"/>
    </source>
</evidence>
<evidence type="ECO:0000256" key="10">
    <source>
        <dbReference type="ARBA" id="ARBA00023136"/>
    </source>
</evidence>
<evidence type="ECO:0000256" key="7">
    <source>
        <dbReference type="ARBA" id="ARBA00022927"/>
    </source>
</evidence>
<dbReference type="InterPro" id="IPR003849">
    <property type="entry name" value="Preprotein_translocase_YajC"/>
</dbReference>
<keyword evidence="5" id="KW-1003">Cell membrane</keyword>
<organism evidence="12 13">
    <name type="scientific">Marivirga atlantica</name>
    <dbReference type="NCBI Taxonomy" id="1548457"/>
    <lineage>
        <taxon>Bacteria</taxon>
        <taxon>Pseudomonadati</taxon>
        <taxon>Bacteroidota</taxon>
        <taxon>Cytophagia</taxon>
        <taxon>Cytophagales</taxon>
        <taxon>Marivirgaceae</taxon>
        <taxon>Marivirga</taxon>
    </lineage>
</organism>
<evidence type="ECO:0000313" key="13">
    <source>
        <dbReference type="Proteomes" id="UP000642920"/>
    </source>
</evidence>
<name>A0A937AHF1_9BACT</name>
<dbReference type="RefSeq" id="WP_201923732.1">
    <property type="nucleotide sequence ID" value="NZ_JAERQG010000004.1"/>
</dbReference>
<keyword evidence="7" id="KW-0653">Protein transport</keyword>
<evidence type="ECO:0000256" key="8">
    <source>
        <dbReference type="ARBA" id="ARBA00022989"/>
    </source>
</evidence>
<evidence type="ECO:0000256" key="6">
    <source>
        <dbReference type="ARBA" id="ARBA00022692"/>
    </source>
</evidence>
<evidence type="ECO:0000256" key="4">
    <source>
        <dbReference type="ARBA" id="ARBA00022448"/>
    </source>
</evidence>
<feature type="transmembrane region" description="Helical" evidence="11">
    <location>
        <begin position="17"/>
        <end position="36"/>
    </location>
</feature>
<protein>
    <recommendedName>
        <fullName evidence="3">Sec translocon accessory complex subunit YajC</fullName>
    </recommendedName>
</protein>
<proteinExistence type="inferred from homology"/>
<evidence type="ECO:0000256" key="3">
    <source>
        <dbReference type="ARBA" id="ARBA00014962"/>
    </source>
</evidence>